<protein>
    <recommendedName>
        <fullName evidence="5">Secreted protein</fullName>
    </recommendedName>
</protein>
<dbReference type="Proteomes" id="UP000075604">
    <property type="component" value="Unassembled WGS sequence"/>
</dbReference>
<proteinExistence type="predicted"/>
<reference evidence="3 4" key="1">
    <citation type="submission" date="2014-02" db="EMBL/GenBank/DDBJ databases">
        <title>The small core and large imbalanced accessory genome model reveals a collaborative survival strategy of Sorangium cellulosum strains in nature.</title>
        <authorList>
            <person name="Han K."/>
            <person name="Peng R."/>
            <person name="Blom J."/>
            <person name="Li Y.-Z."/>
        </authorList>
    </citation>
    <scope>NUCLEOTIDE SEQUENCE [LARGE SCALE GENOMIC DNA]</scope>
    <source>
        <strain evidence="3 4">So0157-18</strain>
    </source>
</reference>
<feature type="signal peptide" evidence="2">
    <location>
        <begin position="1"/>
        <end position="19"/>
    </location>
</feature>
<organism evidence="3 4">
    <name type="scientific">Sorangium cellulosum</name>
    <name type="common">Polyangium cellulosum</name>
    <dbReference type="NCBI Taxonomy" id="56"/>
    <lineage>
        <taxon>Bacteria</taxon>
        <taxon>Pseudomonadati</taxon>
        <taxon>Myxococcota</taxon>
        <taxon>Polyangia</taxon>
        <taxon>Polyangiales</taxon>
        <taxon>Polyangiaceae</taxon>
        <taxon>Sorangium</taxon>
    </lineage>
</organism>
<sequence length="246" mass="26066">MSKNILTNTGALLTAVAFGALMVPACTIHLRQGGEDGSDDTQPVPDDTQPAPDDMRPAPDDTQPSPTGGGAGFTPEEQEAIEAARKADPVELALTQAKAGYAAYALSGLTESQIVDPATIDDETLLRLIEENAPLAWEMAEQWVASLDPTTLSYGYPIKVECMAPPFLCNSSVPCDFAKVCILDDCGDGKCKPCPDTWGLGNLITDGWCTYTCYVGNDGDIAGAAITFRPRIGSHIVPWVKLCKAN</sequence>
<evidence type="ECO:0008006" key="5">
    <source>
        <dbReference type="Google" id="ProtNLM"/>
    </source>
</evidence>
<feature type="compositionally biased region" description="Low complexity" evidence="1">
    <location>
        <begin position="40"/>
        <end position="52"/>
    </location>
</feature>
<keyword evidence="2" id="KW-0732">Signal</keyword>
<evidence type="ECO:0000256" key="1">
    <source>
        <dbReference type="SAM" id="MobiDB-lite"/>
    </source>
</evidence>
<evidence type="ECO:0000313" key="4">
    <source>
        <dbReference type="Proteomes" id="UP000075604"/>
    </source>
</evidence>
<dbReference type="AlphaFoldDB" id="A0A150PBH6"/>
<gene>
    <name evidence="3" type="ORF">BE04_36825</name>
</gene>
<comment type="caution">
    <text evidence="3">The sequence shown here is derived from an EMBL/GenBank/DDBJ whole genome shotgun (WGS) entry which is preliminary data.</text>
</comment>
<feature type="chain" id="PRO_5007565742" description="Secreted protein" evidence="2">
    <location>
        <begin position="20"/>
        <end position="246"/>
    </location>
</feature>
<name>A0A150PBH6_SORCE</name>
<evidence type="ECO:0000313" key="3">
    <source>
        <dbReference type="EMBL" id="KYF53035.1"/>
    </source>
</evidence>
<evidence type="ECO:0000256" key="2">
    <source>
        <dbReference type="SAM" id="SignalP"/>
    </source>
</evidence>
<accession>A0A150PBH6</accession>
<dbReference type="EMBL" id="JELX01003192">
    <property type="protein sequence ID" value="KYF53035.1"/>
    <property type="molecule type" value="Genomic_DNA"/>
</dbReference>
<feature type="region of interest" description="Disordered" evidence="1">
    <location>
        <begin position="32"/>
        <end position="74"/>
    </location>
</feature>